<sequence length="650" mass="71435">MQRNWIGKSKGMEVQFPYNVDSIGEAGALKVFTTRPDTLMGATYVAVAAEHPLATQAAQNNPELQAFIAECKGGSVAEADVATQEKKGLPTGLFVEHPLTGEKLPVWVANYVLMHYGDGAVMAVPAHDERDFEFATKYSLPIKSVVRTSSGETNPAPWQDAYGEHGTLINSGEFDGLDFQGAFDAIEVALIKKNLGASRTQFRLRDWGISRQRYWGCPIPIIHCETCGDVPVPEDQLPVVLPEDVVPDGAGSPLARMPEFYACTCPKCGAPAKRETDTMDTFVESSWYYARYASPHYEGGLVEKSAADHWLPVDQYIGGIEHAILHLLYARFFHKLMRDEGLVSSDEPFKNLLTQGMVIAETYYRREANGAYTWFNPADVELERDSKAKVISAKLKSDGLPVEIGGTEKMAKSKNNGVDPQSMIDQFGADTCRLFMMFASPPDMSAEWSDSGVEGSHRFLKRVWRLAHAHVSQGLPGKLDVASLSDGQKAVRRSTHLAIRQASQDVGQNHKFNTAIAQVMTLMNVLEKAPQATEQDRALVQEGLEAVVLLLAPITPHISHELWSRLGHSDAVIDARWPVQDDSALVQDTLQLVIQVNGKLRGQIDMPASASREDVEAAARINENVLRFTEGLTIRKVIVVPGKLVNIVAS</sequence>
<keyword evidence="4" id="KW-0436">Ligase</keyword>
<dbReference type="EC" id="6.1.1.4" evidence="2 10"/>
<organism evidence="14 15">
    <name type="scientific">Pseudomonas salomonii</name>
    <dbReference type="NCBI Taxonomy" id="191391"/>
    <lineage>
        <taxon>Bacteria</taxon>
        <taxon>Pseudomonadati</taxon>
        <taxon>Pseudomonadota</taxon>
        <taxon>Gammaproteobacteria</taxon>
        <taxon>Pseudomonadales</taxon>
        <taxon>Pseudomonadaceae</taxon>
        <taxon>Pseudomonas</taxon>
    </lineage>
</organism>
<evidence type="ECO:0000256" key="1">
    <source>
        <dbReference type="ARBA" id="ARBA00005594"/>
    </source>
</evidence>
<comment type="similarity">
    <text evidence="1">Belongs to the class-I aminoacyl-tRNA synthetase family.</text>
</comment>
<evidence type="ECO:0000259" key="11">
    <source>
        <dbReference type="Pfam" id="PF00133"/>
    </source>
</evidence>
<accession>A0A3M4Q5P6</accession>
<dbReference type="SUPFAM" id="SSF52374">
    <property type="entry name" value="Nucleotidylyl transferase"/>
    <property type="match status" value="1"/>
</dbReference>
<name>A0A3M4Q5P6_9PSED</name>
<feature type="domain" description="Aminoacyl-tRNA synthetase class Ia" evidence="11">
    <location>
        <begin position="205"/>
        <end position="361"/>
    </location>
</feature>
<protein>
    <recommendedName>
        <fullName evidence="2 10">Leucine--tRNA ligase</fullName>
        <ecNumber evidence="2 10">6.1.1.4</ecNumber>
    </recommendedName>
</protein>
<dbReference type="PANTHER" id="PTHR43740">
    <property type="entry name" value="LEUCYL-TRNA SYNTHETASE"/>
    <property type="match status" value="1"/>
</dbReference>
<evidence type="ECO:0000256" key="5">
    <source>
        <dbReference type="ARBA" id="ARBA00022741"/>
    </source>
</evidence>
<evidence type="ECO:0000256" key="6">
    <source>
        <dbReference type="ARBA" id="ARBA00022840"/>
    </source>
</evidence>
<evidence type="ECO:0000259" key="12">
    <source>
        <dbReference type="Pfam" id="PF08264"/>
    </source>
</evidence>
<dbReference type="Gene3D" id="1.10.730.10">
    <property type="entry name" value="Isoleucyl-tRNA Synthetase, Domain 1"/>
    <property type="match status" value="1"/>
</dbReference>
<keyword evidence="5" id="KW-0547">Nucleotide-binding</keyword>
<evidence type="ECO:0000256" key="2">
    <source>
        <dbReference type="ARBA" id="ARBA00013164"/>
    </source>
</evidence>
<reference evidence="14 15" key="1">
    <citation type="submission" date="2018-08" db="EMBL/GenBank/DDBJ databases">
        <title>Recombination of ecologically and evolutionarily significant loci maintains genetic cohesion in the Pseudomonas syringae species complex.</title>
        <authorList>
            <person name="Dillon M."/>
            <person name="Thakur S."/>
            <person name="Almeida R.N.D."/>
            <person name="Weir B.S."/>
            <person name="Guttman D.S."/>
        </authorList>
    </citation>
    <scope>NUCLEOTIDE SEQUENCE [LARGE SCALE GENOMIC DNA]</scope>
    <source>
        <strain evidence="14 15">ICMP 11288</strain>
    </source>
</reference>
<dbReference type="Gene3D" id="2.20.28.290">
    <property type="match status" value="1"/>
</dbReference>
<dbReference type="Pfam" id="PF08264">
    <property type="entry name" value="Anticodon_1"/>
    <property type="match status" value="1"/>
</dbReference>
<dbReference type="SUPFAM" id="SSF50677">
    <property type="entry name" value="ValRS/IleRS/LeuRS editing domain"/>
    <property type="match status" value="1"/>
</dbReference>
<dbReference type="Gene3D" id="3.10.20.590">
    <property type="match status" value="1"/>
</dbReference>
<dbReference type="InterPro" id="IPR009008">
    <property type="entry name" value="Val/Leu/Ile-tRNA-synth_edit"/>
</dbReference>
<keyword evidence="8" id="KW-0030">Aminoacyl-tRNA synthetase</keyword>
<gene>
    <name evidence="14" type="ORF">ALP97_04095</name>
</gene>
<dbReference type="InterPro" id="IPR009080">
    <property type="entry name" value="tRNAsynth_Ia_anticodon-bd"/>
</dbReference>
<evidence type="ECO:0000256" key="8">
    <source>
        <dbReference type="ARBA" id="ARBA00023146"/>
    </source>
</evidence>
<dbReference type="Pfam" id="PF00133">
    <property type="entry name" value="tRNA-synt_1"/>
    <property type="match status" value="2"/>
</dbReference>
<dbReference type="GO" id="GO:0005524">
    <property type="term" value="F:ATP binding"/>
    <property type="evidence" value="ECO:0007669"/>
    <property type="project" value="UniProtKB-KW"/>
</dbReference>
<evidence type="ECO:0000256" key="10">
    <source>
        <dbReference type="NCBIfam" id="TIGR00396"/>
    </source>
</evidence>
<comment type="caution">
    <text evidence="14">The sequence shown here is derived from an EMBL/GenBank/DDBJ whole genome shotgun (WGS) entry which is preliminary data.</text>
</comment>
<feature type="domain" description="Leucyl-tRNA synthetase editing" evidence="13">
    <location>
        <begin position="3"/>
        <end position="187"/>
    </location>
</feature>
<dbReference type="AlphaFoldDB" id="A0A3M4Q5P6"/>
<dbReference type="FunFam" id="2.20.28.290:FF:000001">
    <property type="entry name" value="Leucine--tRNA ligase"/>
    <property type="match status" value="1"/>
</dbReference>
<evidence type="ECO:0000259" key="13">
    <source>
        <dbReference type="Pfam" id="PF13603"/>
    </source>
</evidence>
<dbReference type="InterPro" id="IPR025709">
    <property type="entry name" value="Leu_tRNA-synth_edit"/>
</dbReference>
<evidence type="ECO:0000256" key="3">
    <source>
        <dbReference type="ARBA" id="ARBA00022490"/>
    </source>
</evidence>
<dbReference type="Gene3D" id="3.40.50.620">
    <property type="entry name" value="HUPs"/>
    <property type="match status" value="1"/>
</dbReference>
<dbReference type="FunFam" id="3.40.50.620:FF:000124">
    <property type="entry name" value="Leucine--tRNA ligase"/>
    <property type="match status" value="1"/>
</dbReference>
<dbReference type="Pfam" id="PF13603">
    <property type="entry name" value="tRNA-synt_1_2"/>
    <property type="match status" value="1"/>
</dbReference>
<dbReference type="SUPFAM" id="SSF47323">
    <property type="entry name" value="Anticodon-binding domain of a subclass of class I aminoacyl-tRNA synthetases"/>
    <property type="match status" value="1"/>
</dbReference>
<keyword evidence="7" id="KW-0648">Protein biosynthesis</keyword>
<feature type="domain" description="Methionyl/Valyl/Leucyl/Isoleucyl-tRNA synthetase anticodon-binding" evidence="12">
    <location>
        <begin position="490"/>
        <end position="613"/>
    </location>
</feature>
<dbReference type="InterPro" id="IPR002300">
    <property type="entry name" value="aa-tRNA-synth_Ia"/>
</dbReference>
<keyword evidence="6" id="KW-0067">ATP-binding</keyword>
<dbReference type="GO" id="GO:0004823">
    <property type="term" value="F:leucine-tRNA ligase activity"/>
    <property type="evidence" value="ECO:0007669"/>
    <property type="project" value="UniProtKB-UniRule"/>
</dbReference>
<dbReference type="GO" id="GO:0002161">
    <property type="term" value="F:aminoacyl-tRNA deacylase activity"/>
    <property type="evidence" value="ECO:0007669"/>
    <property type="project" value="InterPro"/>
</dbReference>
<dbReference type="FunFam" id="3.90.740.10:FF:000012">
    <property type="entry name" value="Leucine--tRNA ligase"/>
    <property type="match status" value="1"/>
</dbReference>
<evidence type="ECO:0000313" key="15">
    <source>
        <dbReference type="Proteomes" id="UP000277179"/>
    </source>
</evidence>
<evidence type="ECO:0000313" key="14">
    <source>
        <dbReference type="EMBL" id="RMQ85768.1"/>
    </source>
</evidence>
<dbReference type="EMBL" id="RBRL01000303">
    <property type="protein sequence ID" value="RMQ85768.1"/>
    <property type="molecule type" value="Genomic_DNA"/>
</dbReference>
<dbReference type="InterPro" id="IPR002302">
    <property type="entry name" value="Leu-tRNA-ligase"/>
</dbReference>
<dbReference type="GO" id="GO:0005829">
    <property type="term" value="C:cytosol"/>
    <property type="evidence" value="ECO:0007669"/>
    <property type="project" value="TreeGrafter"/>
</dbReference>
<dbReference type="InterPro" id="IPR013155">
    <property type="entry name" value="M/V/L/I-tRNA-synth_anticd-bd"/>
</dbReference>
<proteinExistence type="inferred from homology"/>
<comment type="catalytic activity">
    <reaction evidence="9">
        <text>tRNA(Leu) + L-leucine + ATP = L-leucyl-tRNA(Leu) + AMP + diphosphate</text>
        <dbReference type="Rhea" id="RHEA:11688"/>
        <dbReference type="Rhea" id="RHEA-COMP:9613"/>
        <dbReference type="Rhea" id="RHEA-COMP:9622"/>
        <dbReference type="ChEBI" id="CHEBI:30616"/>
        <dbReference type="ChEBI" id="CHEBI:33019"/>
        <dbReference type="ChEBI" id="CHEBI:57427"/>
        <dbReference type="ChEBI" id="CHEBI:78442"/>
        <dbReference type="ChEBI" id="CHEBI:78494"/>
        <dbReference type="ChEBI" id="CHEBI:456215"/>
        <dbReference type="EC" id="6.1.1.4"/>
    </reaction>
</comment>
<dbReference type="Proteomes" id="UP000277179">
    <property type="component" value="Unassembled WGS sequence"/>
</dbReference>
<dbReference type="PRINTS" id="PR00985">
    <property type="entry name" value="TRNASYNTHLEU"/>
</dbReference>
<evidence type="ECO:0000256" key="4">
    <source>
        <dbReference type="ARBA" id="ARBA00022598"/>
    </source>
</evidence>
<dbReference type="InterPro" id="IPR014729">
    <property type="entry name" value="Rossmann-like_a/b/a_fold"/>
</dbReference>
<dbReference type="FunFam" id="1.10.730.10:FF:000003">
    <property type="entry name" value="Leucine--tRNA ligase"/>
    <property type="match status" value="1"/>
</dbReference>
<dbReference type="FunFam" id="3.10.20.590:FF:000001">
    <property type="entry name" value="Leucine--tRNA ligase"/>
    <property type="match status" value="1"/>
</dbReference>
<dbReference type="CDD" id="cd07958">
    <property type="entry name" value="Anticodon_Ia_Leu_BEm"/>
    <property type="match status" value="1"/>
</dbReference>
<keyword evidence="3" id="KW-0963">Cytoplasm</keyword>
<dbReference type="GO" id="GO:0006429">
    <property type="term" value="P:leucyl-tRNA aminoacylation"/>
    <property type="evidence" value="ECO:0007669"/>
    <property type="project" value="UniProtKB-UniRule"/>
</dbReference>
<dbReference type="NCBIfam" id="TIGR00396">
    <property type="entry name" value="leuS_bact"/>
    <property type="match status" value="1"/>
</dbReference>
<evidence type="ECO:0000256" key="9">
    <source>
        <dbReference type="ARBA" id="ARBA00047469"/>
    </source>
</evidence>
<dbReference type="PANTHER" id="PTHR43740:SF2">
    <property type="entry name" value="LEUCINE--TRNA LIGASE, MITOCHONDRIAL"/>
    <property type="match status" value="1"/>
</dbReference>
<evidence type="ECO:0000256" key="7">
    <source>
        <dbReference type="ARBA" id="ARBA00022917"/>
    </source>
</evidence>
<feature type="domain" description="Aminoacyl-tRNA synthetase class Ia" evidence="11">
    <location>
        <begin position="408"/>
        <end position="441"/>
    </location>
</feature>